<dbReference type="InterPro" id="IPR038578">
    <property type="entry name" value="GT29-like_sf"/>
</dbReference>
<protein>
    <submittedName>
        <fullName evidence="1">Uncharacterized protein</fullName>
    </submittedName>
</protein>
<sequence>MVTRVLFSFQASAWQVHVQVQFRSFPDFTYCGNCRRTILPIQIFLDQYLTAIWCQTRVLHTSGSNTALAVAVLSRLQGDLVGSTPWRVALASFGTPHPLLDWATPYSKNLDAHHLSENTRLECIAIYALKQHIRSICVVGNGPLSAKQRQLIDACDIVLRFNQLNTRLCQERLDIWILRHAAHAPMRFHGLNKTKSCTVEEAREAAHAIWFVDGAYADRHADVQDALSHLPELSQIMWMPLDTRNLQDGFARMVDSAAMPSTGWIGMMLALHRTLNTLLQSDSNS</sequence>
<name>A0AAW1NPC4_9CHLO</name>
<evidence type="ECO:0000313" key="1">
    <source>
        <dbReference type="EMBL" id="KAK9792248.1"/>
    </source>
</evidence>
<comment type="caution">
    <text evidence="1">The sequence shown here is derived from an EMBL/GenBank/DDBJ whole genome shotgun (WGS) entry which is preliminary data.</text>
</comment>
<dbReference type="Proteomes" id="UP001465755">
    <property type="component" value="Unassembled WGS sequence"/>
</dbReference>
<reference evidence="1 2" key="1">
    <citation type="journal article" date="2024" name="Nat. Commun.">
        <title>Phylogenomics reveals the evolutionary origins of lichenization in chlorophyte algae.</title>
        <authorList>
            <person name="Puginier C."/>
            <person name="Libourel C."/>
            <person name="Otte J."/>
            <person name="Skaloud P."/>
            <person name="Haon M."/>
            <person name="Grisel S."/>
            <person name="Petersen M."/>
            <person name="Berrin J.G."/>
            <person name="Delaux P.M."/>
            <person name="Dal Grande F."/>
            <person name="Keller J."/>
        </authorList>
    </citation>
    <scope>NUCLEOTIDE SEQUENCE [LARGE SCALE GENOMIC DNA]</scope>
    <source>
        <strain evidence="1 2">SAG 2036</strain>
    </source>
</reference>
<organism evidence="1 2">
    <name type="scientific">Symbiochloris irregularis</name>
    <dbReference type="NCBI Taxonomy" id="706552"/>
    <lineage>
        <taxon>Eukaryota</taxon>
        <taxon>Viridiplantae</taxon>
        <taxon>Chlorophyta</taxon>
        <taxon>core chlorophytes</taxon>
        <taxon>Trebouxiophyceae</taxon>
        <taxon>Trebouxiales</taxon>
        <taxon>Trebouxiaceae</taxon>
        <taxon>Symbiochloris</taxon>
    </lineage>
</organism>
<evidence type="ECO:0000313" key="2">
    <source>
        <dbReference type="Proteomes" id="UP001465755"/>
    </source>
</evidence>
<accession>A0AAW1NPC4</accession>
<dbReference type="AlphaFoldDB" id="A0AAW1NPC4"/>
<keyword evidence="2" id="KW-1185">Reference proteome</keyword>
<dbReference type="EMBL" id="JALJOQ010000166">
    <property type="protein sequence ID" value="KAK9792248.1"/>
    <property type="molecule type" value="Genomic_DNA"/>
</dbReference>
<dbReference type="Gene3D" id="3.90.1480.20">
    <property type="entry name" value="Glycosyl transferase family 29"/>
    <property type="match status" value="1"/>
</dbReference>
<proteinExistence type="predicted"/>
<gene>
    <name evidence="1" type="ORF">WJX73_006276</name>
</gene>